<proteinExistence type="predicted"/>
<dbReference type="AlphaFoldDB" id="A0A8T3CYF1"/>
<evidence type="ECO:0000313" key="3">
    <source>
        <dbReference type="Proteomes" id="UP000829720"/>
    </source>
</evidence>
<reference evidence="2" key="1">
    <citation type="submission" date="2021-01" db="EMBL/GenBank/DDBJ databases">
        <authorList>
            <person name="Zahm M."/>
            <person name="Roques C."/>
            <person name="Cabau C."/>
            <person name="Klopp C."/>
            <person name="Donnadieu C."/>
            <person name="Jouanno E."/>
            <person name="Lampietro C."/>
            <person name="Louis A."/>
            <person name="Herpin A."/>
            <person name="Echchiki A."/>
            <person name="Berthelot C."/>
            <person name="Parey E."/>
            <person name="Roest-Crollius H."/>
            <person name="Braasch I."/>
            <person name="Postlethwait J."/>
            <person name="Bobe J."/>
            <person name="Montfort J."/>
            <person name="Bouchez O."/>
            <person name="Begum T."/>
            <person name="Mejri S."/>
            <person name="Adams A."/>
            <person name="Chen W.-J."/>
            <person name="Guiguen Y."/>
        </authorList>
    </citation>
    <scope>NUCLEOTIDE SEQUENCE</scope>
    <source>
        <tissue evidence="2">Blood</tissue>
    </source>
</reference>
<dbReference type="Proteomes" id="UP000829720">
    <property type="component" value="Unassembled WGS sequence"/>
</dbReference>
<dbReference type="EMBL" id="JAERUA010000016">
    <property type="protein sequence ID" value="KAI1888770.1"/>
    <property type="molecule type" value="Genomic_DNA"/>
</dbReference>
<accession>A0A8T3CYF1</accession>
<organism evidence="2 3">
    <name type="scientific">Albula goreensis</name>
    <dbReference type="NCBI Taxonomy" id="1534307"/>
    <lineage>
        <taxon>Eukaryota</taxon>
        <taxon>Metazoa</taxon>
        <taxon>Chordata</taxon>
        <taxon>Craniata</taxon>
        <taxon>Vertebrata</taxon>
        <taxon>Euteleostomi</taxon>
        <taxon>Actinopterygii</taxon>
        <taxon>Neopterygii</taxon>
        <taxon>Teleostei</taxon>
        <taxon>Albuliformes</taxon>
        <taxon>Albulidae</taxon>
        <taxon>Albula</taxon>
    </lineage>
</organism>
<protein>
    <submittedName>
        <fullName evidence="2">Uncharacterized protein</fullName>
    </submittedName>
</protein>
<sequence>MTTFYEVKGNHEETEQFECQVQLKAEQSDSEHVEFPNHRLDEAAWASLFDEEEEFTSHVAKEKEEEVEVQICPPFEMTEDLKEEVKHEELQVSQNCKGLNRRKVKTEDRMSGTMPQSLNSPQQKTTQRPYTCSQNGKNVGPSQKLRRCHRRARCGRLRHMVRWYKRTS</sequence>
<feature type="compositionally biased region" description="Polar residues" evidence="1">
    <location>
        <begin position="113"/>
        <end position="141"/>
    </location>
</feature>
<gene>
    <name evidence="2" type="ORF">AGOR_G00172140</name>
</gene>
<name>A0A8T3CYF1_9TELE</name>
<feature type="region of interest" description="Disordered" evidence="1">
    <location>
        <begin position="97"/>
        <end position="146"/>
    </location>
</feature>
<keyword evidence="3" id="KW-1185">Reference proteome</keyword>
<evidence type="ECO:0000256" key="1">
    <source>
        <dbReference type="SAM" id="MobiDB-lite"/>
    </source>
</evidence>
<comment type="caution">
    <text evidence="2">The sequence shown here is derived from an EMBL/GenBank/DDBJ whole genome shotgun (WGS) entry which is preliminary data.</text>
</comment>
<evidence type="ECO:0000313" key="2">
    <source>
        <dbReference type="EMBL" id="KAI1888770.1"/>
    </source>
</evidence>
<dbReference type="OrthoDB" id="10538186at2759"/>